<dbReference type="InterPro" id="IPR001789">
    <property type="entry name" value="Sig_transdc_resp-reg_receiver"/>
</dbReference>
<evidence type="ECO:0000259" key="3">
    <source>
        <dbReference type="PROSITE" id="PS50110"/>
    </source>
</evidence>
<keyword evidence="1 2" id="KW-0597">Phosphoprotein</keyword>
<feature type="domain" description="Response regulatory" evidence="3">
    <location>
        <begin position="90"/>
        <end position="209"/>
    </location>
</feature>
<dbReference type="AlphaFoldDB" id="A0A0F3MMZ1"/>
<dbReference type="CDD" id="cd00156">
    <property type="entry name" value="REC"/>
    <property type="match status" value="1"/>
</dbReference>
<sequence length="222" mass="26155">MVWLRFNVAKEIILAHHGEIWAENRPNIGSKFIFSYHYNTRRRFNKAVYSKNEIFRKTDEMEKLLLEFSYEYHSIKSLKALEEHIRINKSILIVDDDQNVLDTISLDIYAERYKPTPVNNPFEAIKLIKENPEFFSLVLLDMVMPGKNGEQVVREIHTITKMYSIPIIILSGHTQTYETKHLLYSMGVTAFIEKPYTYNELHNIINNYLKQATIPLPPSRFS</sequence>
<dbReference type="Proteomes" id="UP000033616">
    <property type="component" value="Unassembled WGS sequence"/>
</dbReference>
<evidence type="ECO:0000256" key="1">
    <source>
        <dbReference type="ARBA" id="ARBA00022553"/>
    </source>
</evidence>
<feature type="modified residue" description="4-aspartylphosphate" evidence="2">
    <location>
        <position position="141"/>
    </location>
</feature>
<keyword evidence="5" id="KW-1185">Reference proteome</keyword>
<dbReference type="PROSITE" id="PS50110">
    <property type="entry name" value="RESPONSE_REGULATORY"/>
    <property type="match status" value="1"/>
</dbReference>
<comment type="caution">
    <text evidence="4">The sequence shown here is derived from an EMBL/GenBank/DDBJ whole genome shotgun (WGS) entry which is preliminary data.</text>
</comment>
<dbReference type="EMBL" id="LANP01000004">
    <property type="protein sequence ID" value="KJV57085.1"/>
    <property type="molecule type" value="Genomic_DNA"/>
</dbReference>
<dbReference type="InterPro" id="IPR050595">
    <property type="entry name" value="Bact_response_regulator"/>
</dbReference>
<dbReference type="SUPFAM" id="SSF55874">
    <property type="entry name" value="ATPase domain of HSP90 chaperone/DNA topoisomerase II/histidine kinase"/>
    <property type="match status" value="1"/>
</dbReference>
<dbReference type="STRING" id="1359168.OCHUTO_0261"/>
<evidence type="ECO:0000313" key="5">
    <source>
        <dbReference type="Proteomes" id="UP000033616"/>
    </source>
</evidence>
<dbReference type="GO" id="GO:0000160">
    <property type="term" value="P:phosphorelay signal transduction system"/>
    <property type="evidence" value="ECO:0007669"/>
    <property type="project" value="InterPro"/>
</dbReference>
<dbReference type="PANTHER" id="PTHR44591:SF3">
    <property type="entry name" value="RESPONSE REGULATORY DOMAIN-CONTAINING PROTEIN"/>
    <property type="match status" value="1"/>
</dbReference>
<evidence type="ECO:0000256" key="2">
    <source>
        <dbReference type="PROSITE-ProRule" id="PRU00169"/>
    </source>
</evidence>
<dbReference type="Gene3D" id="3.40.50.2300">
    <property type="match status" value="1"/>
</dbReference>
<dbReference type="SUPFAM" id="SSF52172">
    <property type="entry name" value="CheY-like"/>
    <property type="match status" value="1"/>
</dbReference>
<dbReference type="RefSeq" id="WP_232296909.1">
    <property type="nucleotide sequence ID" value="NZ_LANP01000004.1"/>
</dbReference>
<gene>
    <name evidence="4" type="ORF">OCHUTO_0261</name>
</gene>
<evidence type="ECO:0000313" key="4">
    <source>
        <dbReference type="EMBL" id="KJV57085.1"/>
    </source>
</evidence>
<dbReference type="PANTHER" id="PTHR44591">
    <property type="entry name" value="STRESS RESPONSE REGULATOR PROTEIN 1"/>
    <property type="match status" value="1"/>
</dbReference>
<organism evidence="4 5">
    <name type="scientific">Orientia chuto str. Dubai</name>
    <dbReference type="NCBI Taxonomy" id="1359168"/>
    <lineage>
        <taxon>Bacteria</taxon>
        <taxon>Pseudomonadati</taxon>
        <taxon>Pseudomonadota</taxon>
        <taxon>Alphaproteobacteria</taxon>
        <taxon>Rickettsiales</taxon>
        <taxon>Rickettsiaceae</taxon>
        <taxon>Rickettsieae</taxon>
        <taxon>Orientia</taxon>
    </lineage>
</organism>
<dbReference type="Pfam" id="PF00072">
    <property type="entry name" value="Response_reg"/>
    <property type="match status" value="1"/>
</dbReference>
<accession>A0A0F3MMZ1</accession>
<reference evidence="4 5" key="1">
    <citation type="submission" date="2015-02" db="EMBL/GenBank/DDBJ databases">
        <title>Genome Sequencing of Rickettsiales.</title>
        <authorList>
            <person name="Daugherty S.C."/>
            <person name="Su Q."/>
            <person name="Abolude K."/>
            <person name="Beier-Sexton M."/>
            <person name="Carlyon J.A."/>
            <person name="Carter R."/>
            <person name="Day N.P."/>
            <person name="Dumler S.J."/>
            <person name="Dyachenko V."/>
            <person name="Godinez A."/>
            <person name="Kurtti T.J."/>
            <person name="Lichay M."/>
            <person name="Mullins K.E."/>
            <person name="Ott S."/>
            <person name="Pappas-Brown V."/>
            <person name="Paris D.H."/>
            <person name="Patel P."/>
            <person name="Richards A.L."/>
            <person name="Sadzewicz L."/>
            <person name="Sears K."/>
            <person name="Seidman D."/>
            <person name="Sengamalay N."/>
            <person name="Stenos J."/>
            <person name="Tallon L.J."/>
            <person name="Vincent G."/>
            <person name="Fraser C.M."/>
            <person name="Munderloh U."/>
            <person name="Dunning-Hotopp J.C."/>
        </authorList>
    </citation>
    <scope>NUCLEOTIDE SEQUENCE [LARGE SCALE GENOMIC DNA]</scope>
    <source>
        <strain evidence="4 5">Fuller</strain>
    </source>
</reference>
<dbReference type="InterPro" id="IPR011006">
    <property type="entry name" value="CheY-like_superfamily"/>
</dbReference>
<dbReference type="PATRIC" id="fig|1359168.3.peg.963"/>
<proteinExistence type="predicted"/>
<dbReference type="SMART" id="SM00448">
    <property type="entry name" value="REC"/>
    <property type="match status" value="1"/>
</dbReference>
<dbReference type="InterPro" id="IPR036890">
    <property type="entry name" value="HATPase_C_sf"/>
</dbReference>
<protein>
    <submittedName>
        <fullName evidence="4">Response regulator</fullName>
    </submittedName>
</protein>
<name>A0A0F3MMZ1_9RICK</name>